<dbReference type="SUPFAM" id="SSF48371">
    <property type="entry name" value="ARM repeat"/>
    <property type="match status" value="1"/>
</dbReference>
<dbReference type="EMBL" id="MXAV01000033">
    <property type="protein sequence ID" value="PKY10806.1"/>
    <property type="molecule type" value="Genomic_DNA"/>
</dbReference>
<proteinExistence type="predicted"/>
<reference evidence="2 3" key="1">
    <citation type="submission" date="2017-03" db="EMBL/GenBank/DDBJ databases">
        <title>Draft genime sequence of the acidophilic sulfur-oxidizing bacterium Acidithiobacillus sp. SH, isolated from seawater.</title>
        <authorList>
            <person name="Sharmin S."/>
            <person name="Tokuhisa M."/>
            <person name="Kanao T."/>
            <person name="Kamimura K."/>
        </authorList>
    </citation>
    <scope>NUCLEOTIDE SEQUENCE [LARGE SCALE GENOMIC DNA]</scope>
    <source>
        <strain evidence="2 3">SH</strain>
    </source>
</reference>
<protein>
    <recommendedName>
        <fullName evidence="4">DUF445 domain-containing protein</fullName>
    </recommendedName>
</protein>
<keyword evidence="1" id="KW-1133">Transmembrane helix</keyword>
<keyword evidence="3" id="KW-1185">Reference proteome</keyword>
<keyword evidence="1" id="KW-0812">Transmembrane</keyword>
<dbReference type="InterPro" id="IPR016024">
    <property type="entry name" value="ARM-type_fold"/>
</dbReference>
<accession>A0A2I1DLS0</accession>
<evidence type="ECO:0000256" key="1">
    <source>
        <dbReference type="SAM" id="Phobius"/>
    </source>
</evidence>
<feature type="transmembrane region" description="Helical" evidence="1">
    <location>
        <begin position="422"/>
        <end position="441"/>
    </location>
</feature>
<dbReference type="AlphaFoldDB" id="A0A2I1DLS0"/>
<dbReference type="FunCoup" id="A0A2I1DLS0">
    <property type="interactions" value="4"/>
</dbReference>
<evidence type="ECO:0008006" key="4">
    <source>
        <dbReference type="Google" id="ProtNLM"/>
    </source>
</evidence>
<feature type="transmembrane region" description="Helical" evidence="1">
    <location>
        <begin position="30"/>
        <end position="47"/>
    </location>
</feature>
<dbReference type="PANTHER" id="PTHR38442">
    <property type="entry name" value="INNER MEMBRANE PROTEIN-RELATED"/>
    <property type="match status" value="1"/>
</dbReference>
<evidence type="ECO:0000313" key="2">
    <source>
        <dbReference type="EMBL" id="PKY10806.1"/>
    </source>
</evidence>
<dbReference type="InterPro" id="IPR007383">
    <property type="entry name" value="DUF445"/>
</dbReference>
<comment type="caution">
    <text evidence="2">The sequence shown here is derived from an EMBL/GenBank/DDBJ whole genome shotgun (WGS) entry which is preliminary data.</text>
</comment>
<dbReference type="OrthoDB" id="9769590at2"/>
<evidence type="ECO:0000313" key="3">
    <source>
        <dbReference type="Proteomes" id="UP000234329"/>
    </source>
</evidence>
<gene>
    <name evidence="2" type="ORF">B1757_07560</name>
</gene>
<sequence>MTTNPEQFPELPLNPRTPARRRSLQNMRRGALALLVLALLLFILSAIRDFQGIWAWTGAFAEAAMVGGLADWFAVVALFRHPLGLPIPHTAILPRNKARLAKRLSGFIRDHFLESEAIVRLLRRADPAAWLAQWLAQPESSELLTRQLLTLLQKALALSDDAELRKALRGALGRQLQRVDGARWIGSILALLTEDHRHQALLDDGIQRLRQWLDGEDTRSLLAEHIAAILKRAYPTLFAWMSTLMDPATLSDNLARNLVKAAHQLLQEIEDDPEHPRRLAFDRWMAEAIERLQTDGPFQERIRRWQQGLIAHPAVQEYADGVLRDLRSWLDRDLQSPDSRLQHHVQELAAQLGAFLGEQAVLREAINTYLESSVRRLAPAVRDGLAQHIEKTILDWPEKDLIRLLEEGVGTDLQYIRVNGTLVGGVVGVLIHALALAVPFII</sequence>
<organism evidence="2 3">
    <name type="scientific">Acidithiobacillus marinus</name>
    <dbReference type="NCBI Taxonomy" id="187490"/>
    <lineage>
        <taxon>Bacteria</taxon>
        <taxon>Pseudomonadati</taxon>
        <taxon>Pseudomonadota</taxon>
        <taxon>Acidithiobacillia</taxon>
        <taxon>Acidithiobacillales</taxon>
        <taxon>Acidithiobacillaceae</taxon>
        <taxon>Acidithiobacillus</taxon>
    </lineage>
</organism>
<keyword evidence="1" id="KW-0472">Membrane</keyword>
<dbReference type="InParanoid" id="A0A2I1DLS0"/>
<dbReference type="Pfam" id="PF04286">
    <property type="entry name" value="DUF445"/>
    <property type="match status" value="1"/>
</dbReference>
<feature type="transmembrane region" description="Helical" evidence="1">
    <location>
        <begin position="53"/>
        <end position="79"/>
    </location>
</feature>
<dbReference type="Proteomes" id="UP000234329">
    <property type="component" value="Unassembled WGS sequence"/>
</dbReference>
<name>A0A2I1DLS0_9PROT</name>
<dbReference type="PANTHER" id="PTHR38442:SF1">
    <property type="entry name" value="INNER MEMBRANE PROTEIN"/>
    <property type="match status" value="1"/>
</dbReference>
<dbReference type="GO" id="GO:0005886">
    <property type="term" value="C:plasma membrane"/>
    <property type="evidence" value="ECO:0007669"/>
    <property type="project" value="TreeGrafter"/>
</dbReference>
<dbReference type="RefSeq" id="WP_101537739.1">
    <property type="nucleotide sequence ID" value="NZ_MXAV01000033.1"/>
</dbReference>